<dbReference type="SMART" id="SM00530">
    <property type="entry name" value="HTH_XRE"/>
    <property type="match status" value="1"/>
</dbReference>
<dbReference type="EMBL" id="CAADIB010000004">
    <property type="protein sequence ID" value="VFR23221.1"/>
    <property type="molecule type" value="Genomic_DNA"/>
</dbReference>
<dbReference type="InterPro" id="IPR010982">
    <property type="entry name" value="Lambda_DNA-bd_dom_sf"/>
</dbReference>
<proteinExistence type="predicted"/>
<protein>
    <submittedName>
        <fullName evidence="7">FIG050068: DNA-binding protein</fullName>
    </submittedName>
</protein>
<dbReference type="AlphaFoldDB" id="A0A484QEZ2"/>
<accession>A0A484QEZ2</accession>
<evidence type="ECO:0000256" key="3">
    <source>
        <dbReference type="ARBA" id="ARBA00023163"/>
    </source>
</evidence>
<dbReference type="PANTHER" id="PTHR36511">
    <property type="entry name" value="MERR FAMILY BACTERIAL REGULATORY PROTEIN"/>
    <property type="match status" value="1"/>
</dbReference>
<feature type="domain" description="HTH cro/C1-type" evidence="4">
    <location>
        <begin position="52"/>
        <end position="88"/>
    </location>
</feature>
<dbReference type="EMBL" id="CAADIC010000023">
    <property type="protein sequence ID" value="VFR37028.1"/>
    <property type="molecule type" value="Genomic_DNA"/>
</dbReference>
<evidence type="ECO:0000313" key="6">
    <source>
        <dbReference type="EMBL" id="VFR29900.1"/>
    </source>
</evidence>
<keyword evidence="1" id="KW-0805">Transcription regulation</keyword>
<evidence type="ECO:0000313" key="8">
    <source>
        <dbReference type="EMBL" id="VFR63875.1"/>
    </source>
</evidence>
<dbReference type="SUPFAM" id="SSF47413">
    <property type="entry name" value="lambda repressor-like DNA-binding domains"/>
    <property type="match status" value="1"/>
</dbReference>
<keyword evidence="3" id="KW-0804">Transcription</keyword>
<dbReference type="EMBL" id="CAADHZ010000022">
    <property type="protein sequence ID" value="VFR29900.1"/>
    <property type="molecule type" value="Genomic_DNA"/>
</dbReference>
<dbReference type="GO" id="GO:0003677">
    <property type="term" value="F:DNA binding"/>
    <property type="evidence" value="ECO:0007669"/>
    <property type="project" value="UniProtKB-KW"/>
</dbReference>
<reference evidence="7" key="1">
    <citation type="submission" date="2019-03" db="EMBL/GenBank/DDBJ databases">
        <authorList>
            <person name="Danneels B."/>
        </authorList>
    </citation>
    <scope>NUCLEOTIDE SEQUENCE</scope>
</reference>
<evidence type="ECO:0000256" key="2">
    <source>
        <dbReference type="ARBA" id="ARBA00023125"/>
    </source>
</evidence>
<dbReference type="InterPro" id="IPR001387">
    <property type="entry name" value="Cro/C1-type_HTH"/>
</dbReference>
<dbReference type="Gene3D" id="1.10.260.40">
    <property type="entry name" value="lambda repressor-like DNA-binding domains"/>
    <property type="match status" value="1"/>
</dbReference>
<gene>
    <name evidence="7" type="ORF">ANDA3_3386</name>
    <name evidence="6" type="ORF">ANDO1_3307</name>
    <name evidence="5" type="ORF">ANDO2_3213</name>
    <name evidence="8" type="ORF">DAR2_3236</name>
    <name evidence="9" type="ORF">DAR3_3278</name>
</gene>
<evidence type="ECO:0000259" key="4">
    <source>
        <dbReference type="PROSITE" id="PS50943"/>
    </source>
</evidence>
<evidence type="ECO:0000313" key="7">
    <source>
        <dbReference type="EMBL" id="VFR37028.1"/>
    </source>
</evidence>
<evidence type="ECO:0000313" key="5">
    <source>
        <dbReference type="EMBL" id="VFR23221.1"/>
    </source>
</evidence>
<name>A0A484QEZ2_9ZZZZ</name>
<sequence>MTTRAKAKSPLLQAIHGTADDLHALGFIDQRALQRYELLCLAPAREYDATGIKALRARLNLSQVVLAQVLNTSPSTIRKWEIGDKKPSGPSQRLLYILDRKGLAGVL</sequence>
<organism evidence="7">
    <name type="scientific">plant metagenome</name>
    <dbReference type="NCBI Taxonomy" id="1297885"/>
    <lineage>
        <taxon>unclassified sequences</taxon>
        <taxon>metagenomes</taxon>
        <taxon>organismal metagenomes</taxon>
    </lineage>
</organism>
<dbReference type="PROSITE" id="PS50943">
    <property type="entry name" value="HTH_CROC1"/>
    <property type="match status" value="1"/>
</dbReference>
<dbReference type="EMBL" id="CAADIJ010000023">
    <property type="protein sequence ID" value="VFR82001.1"/>
    <property type="molecule type" value="Genomic_DNA"/>
</dbReference>
<evidence type="ECO:0000313" key="9">
    <source>
        <dbReference type="EMBL" id="VFR82001.1"/>
    </source>
</evidence>
<dbReference type="PANTHER" id="PTHR36511:SF3">
    <property type="entry name" value="ANTITOXIN HIGA-2"/>
    <property type="match status" value="1"/>
</dbReference>
<evidence type="ECO:0000256" key="1">
    <source>
        <dbReference type="ARBA" id="ARBA00023015"/>
    </source>
</evidence>
<dbReference type="EMBL" id="CAADIL010000006">
    <property type="protein sequence ID" value="VFR63875.1"/>
    <property type="molecule type" value="Genomic_DNA"/>
</dbReference>
<keyword evidence="2 7" id="KW-0238">DNA-binding</keyword>
<dbReference type="Pfam" id="PF01381">
    <property type="entry name" value="HTH_3"/>
    <property type="match status" value="1"/>
</dbReference>
<dbReference type="InterPro" id="IPR052359">
    <property type="entry name" value="HTH-type_reg/antitoxin"/>
</dbReference>
<dbReference type="CDD" id="cd00093">
    <property type="entry name" value="HTH_XRE"/>
    <property type="match status" value="1"/>
</dbReference>